<accession>A0A0L0D1Y5</accession>
<feature type="domain" description="UspA" evidence="1">
    <location>
        <begin position="14"/>
        <end position="134"/>
    </location>
</feature>
<evidence type="ECO:0000313" key="3">
    <source>
        <dbReference type="Proteomes" id="UP000054408"/>
    </source>
</evidence>
<name>A0A0L0D1Y5_THETB</name>
<dbReference type="GeneID" id="25560064"/>
<keyword evidence="3" id="KW-1185">Reference proteome</keyword>
<organism evidence="2 3">
    <name type="scientific">Thecamonas trahens ATCC 50062</name>
    <dbReference type="NCBI Taxonomy" id="461836"/>
    <lineage>
        <taxon>Eukaryota</taxon>
        <taxon>Apusozoa</taxon>
        <taxon>Apusomonadida</taxon>
        <taxon>Apusomonadidae</taxon>
        <taxon>Thecamonas</taxon>
    </lineage>
</organism>
<sequence>MATDTTWETPKTYLFAADGSEPSKRALTYLLGMTRPGVDSVHVVTVTADDAAPEELQSLVHHYVLQLCEANIDVEHVERHSDAPAKELCAVAESGTYHMMVMGSRGLGKIKSKLLGSVSDYCVRHASIPVCIVRAPPKA</sequence>
<proteinExistence type="predicted"/>
<dbReference type="PANTHER" id="PTHR31964:SF113">
    <property type="entry name" value="USPA DOMAIN-CONTAINING PROTEIN"/>
    <property type="match status" value="1"/>
</dbReference>
<dbReference type="Gene3D" id="3.40.50.12370">
    <property type="match status" value="1"/>
</dbReference>
<evidence type="ECO:0000259" key="1">
    <source>
        <dbReference type="Pfam" id="PF00582"/>
    </source>
</evidence>
<dbReference type="InterPro" id="IPR006016">
    <property type="entry name" value="UspA"/>
</dbReference>
<dbReference type="eggNOG" id="ENOG502SFJT">
    <property type="taxonomic scope" value="Eukaryota"/>
</dbReference>
<gene>
    <name evidence="2" type="ORF">AMSG_00248</name>
</gene>
<protein>
    <recommendedName>
        <fullName evidence="1">UspA domain-containing protein</fullName>
    </recommendedName>
</protein>
<dbReference type="RefSeq" id="XP_013763107.1">
    <property type="nucleotide sequence ID" value="XM_013907653.1"/>
</dbReference>
<dbReference type="OMA" id="HASIPVC"/>
<dbReference type="OrthoDB" id="843225at2759"/>
<dbReference type="Proteomes" id="UP000054408">
    <property type="component" value="Unassembled WGS sequence"/>
</dbReference>
<dbReference type="InterPro" id="IPR006015">
    <property type="entry name" value="Universal_stress_UspA"/>
</dbReference>
<evidence type="ECO:0000313" key="2">
    <source>
        <dbReference type="EMBL" id="KNC46130.1"/>
    </source>
</evidence>
<dbReference type="EMBL" id="GL349433">
    <property type="protein sequence ID" value="KNC46130.1"/>
    <property type="molecule type" value="Genomic_DNA"/>
</dbReference>
<dbReference type="Pfam" id="PF00582">
    <property type="entry name" value="Usp"/>
    <property type="match status" value="1"/>
</dbReference>
<reference evidence="2 3" key="1">
    <citation type="submission" date="2010-05" db="EMBL/GenBank/DDBJ databases">
        <title>The Genome Sequence of Thecamonas trahens ATCC 50062.</title>
        <authorList>
            <consortium name="The Broad Institute Genome Sequencing Platform"/>
            <person name="Russ C."/>
            <person name="Cuomo C."/>
            <person name="Shea T."/>
            <person name="Young S.K."/>
            <person name="Zeng Q."/>
            <person name="Koehrsen M."/>
            <person name="Haas B."/>
            <person name="Borodovsky M."/>
            <person name="Guigo R."/>
            <person name="Alvarado L."/>
            <person name="Berlin A."/>
            <person name="Bochicchio J."/>
            <person name="Borenstein D."/>
            <person name="Chapman S."/>
            <person name="Chen Z."/>
            <person name="Freedman E."/>
            <person name="Gellesch M."/>
            <person name="Goldberg J."/>
            <person name="Griggs A."/>
            <person name="Gujja S."/>
            <person name="Heilman E."/>
            <person name="Heiman D."/>
            <person name="Hepburn T."/>
            <person name="Howarth C."/>
            <person name="Jen D."/>
            <person name="Larson L."/>
            <person name="Mehta T."/>
            <person name="Park D."/>
            <person name="Pearson M."/>
            <person name="Roberts A."/>
            <person name="Saif S."/>
            <person name="Shenoy N."/>
            <person name="Sisk P."/>
            <person name="Stolte C."/>
            <person name="Sykes S."/>
            <person name="Thomson T."/>
            <person name="Walk T."/>
            <person name="White J."/>
            <person name="Yandava C."/>
            <person name="Burger G."/>
            <person name="Gray M.W."/>
            <person name="Holland P.W.H."/>
            <person name="King N."/>
            <person name="Lang F.B.F."/>
            <person name="Roger A.J."/>
            <person name="Ruiz-Trillo I."/>
            <person name="Lander E."/>
            <person name="Nusbaum C."/>
        </authorList>
    </citation>
    <scope>NUCLEOTIDE SEQUENCE [LARGE SCALE GENOMIC DNA]</scope>
    <source>
        <strain evidence="2 3">ATCC 50062</strain>
    </source>
</reference>
<dbReference type="PRINTS" id="PR01438">
    <property type="entry name" value="UNVRSLSTRESS"/>
</dbReference>
<dbReference type="SUPFAM" id="SSF52402">
    <property type="entry name" value="Adenine nucleotide alpha hydrolases-like"/>
    <property type="match status" value="1"/>
</dbReference>
<dbReference type="AlphaFoldDB" id="A0A0L0D1Y5"/>
<dbReference type="PANTHER" id="PTHR31964">
    <property type="entry name" value="ADENINE NUCLEOTIDE ALPHA HYDROLASES-LIKE SUPERFAMILY PROTEIN"/>
    <property type="match status" value="1"/>
</dbReference>
<dbReference type="CDD" id="cd23659">
    <property type="entry name" value="USP_At3g01520-like"/>
    <property type="match status" value="1"/>
</dbReference>